<evidence type="ECO:0000256" key="1">
    <source>
        <dbReference type="SAM" id="SignalP"/>
    </source>
</evidence>
<evidence type="ECO:0000313" key="2">
    <source>
        <dbReference type="EMBL" id="RDW62550.1"/>
    </source>
</evidence>
<sequence length="408" mass="40708">MQFSTSALVAFGLASVASAHMIMTTPVPYGKSSLNNSPLAADGSDFPCKQRTGVYALEGASNTMPLGSTQSLAFQGSAVHGGGSCQVSITYDQNPTASSTWKVIHSIEGGCPQKGQTGNSGTSASQVDPDTYSYTIPTTLPTGNATLAWTWFNKIGNREMYMNCAPVSLTSSSSKRSEIVERDQAAFSALPDMFVANIGNGCGTADSTDLLFPNPGDSVEQDGTATSTALHAPTGTCQSATGGSAAATAGATSAKATSAAAATSAATSAAPAKASTASQGGVFATVPTSAAKASATSAASVAPASSVAATSATAVASSAAPASTGTTGTGTAQVAGSACATEGEWNCIGGTSYQQCASGTWSVVMQLAAGTSCTAGESTAMNIVATTKNKRAVRFSREHFRRHLLKRS</sequence>
<dbReference type="PANTHER" id="PTHR36182">
    <property type="entry name" value="PROTEIN, PUTATIVE (AFU_ORTHOLOGUE AFUA_6G10930)-RELATED"/>
    <property type="match status" value="1"/>
</dbReference>
<protein>
    <recommendedName>
        <fullName evidence="4">Lytic polysaccharide monooxygenase</fullName>
    </recommendedName>
</protein>
<comment type="caution">
    <text evidence="2">The sequence shown here is derived from an EMBL/GenBank/DDBJ whole genome shotgun (WGS) entry which is preliminary data.</text>
</comment>
<reference evidence="2 3" key="1">
    <citation type="journal article" date="2018" name="IMA Fungus">
        <title>IMA Genome-F 9: Draft genome sequence of Annulohypoxylon stygium, Aspergillus mulundensis, Berkeleyomyces basicola (syn. Thielaviopsis basicola), Ceratocystis smalleyi, two Cercospora beticola strains, Coleophoma cylindrospora, Fusarium fracticaudum, Phialophora cf. hyalina, and Morchella septimelata.</title>
        <authorList>
            <person name="Wingfield B.D."/>
            <person name="Bills G.F."/>
            <person name="Dong Y."/>
            <person name="Huang W."/>
            <person name="Nel W.J."/>
            <person name="Swalarsk-Parry B.S."/>
            <person name="Vaghefi N."/>
            <person name="Wilken P.M."/>
            <person name="An Z."/>
            <person name="de Beer Z.W."/>
            <person name="De Vos L."/>
            <person name="Chen L."/>
            <person name="Duong T.A."/>
            <person name="Gao Y."/>
            <person name="Hammerbacher A."/>
            <person name="Kikkert J.R."/>
            <person name="Li Y."/>
            <person name="Li H."/>
            <person name="Li K."/>
            <person name="Li Q."/>
            <person name="Liu X."/>
            <person name="Ma X."/>
            <person name="Naidoo K."/>
            <person name="Pethybridge S.J."/>
            <person name="Sun J."/>
            <person name="Steenkamp E.T."/>
            <person name="van der Nest M.A."/>
            <person name="van Wyk S."/>
            <person name="Wingfield M.J."/>
            <person name="Xiong C."/>
            <person name="Yue Q."/>
            <person name="Zhang X."/>
        </authorList>
    </citation>
    <scope>NUCLEOTIDE SEQUENCE [LARGE SCALE GENOMIC DNA]</scope>
    <source>
        <strain evidence="2 3">BP5796</strain>
    </source>
</reference>
<dbReference type="EMBL" id="PDLN01000017">
    <property type="protein sequence ID" value="RDW62550.1"/>
    <property type="molecule type" value="Genomic_DNA"/>
</dbReference>
<name>A0A3D8QLL8_9HELO</name>
<proteinExistence type="predicted"/>
<dbReference type="PANTHER" id="PTHR36182:SF2">
    <property type="entry name" value="LYTIC POLYSACCHARIDE MONOOXYGENASE"/>
    <property type="match status" value="1"/>
</dbReference>
<keyword evidence="3" id="KW-1185">Reference proteome</keyword>
<dbReference type="Proteomes" id="UP000256328">
    <property type="component" value="Unassembled WGS sequence"/>
</dbReference>
<evidence type="ECO:0000313" key="3">
    <source>
        <dbReference type="Proteomes" id="UP000256328"/>
    </source>
</evidence>
<dbReference type="OrthoDB" id="2342176at2759"/>
<organism evidence="2 3">
    <name type="scientific">Coleophoma crateriformis</name>
    <dbReference type="NCBI Taxonomy" id="565419"/>
    <lineage>
        <taxon>Eukaryota</taxon>
        <taxon>Fungi</taxon>
        <taxon>Dikarya</taxon>
        <taxon>Ascomycota</taxon>
        <taxon>Pezizomycotina</taxon>
        <taxon>Leotiomycetes</taxon>
        <taxon>Helotiales</taxon>
        <taxon>Dermateaceae</taxon>
        <taxon>Coleophoma</taxon>
    </lineage>
</organism>
<gene>
    <name evidence="2" type="ORF">BP5796_10852</name>
</gene>
<dbReference type="AlphaFoldDB" id="A0A3D8QLL8"/>
<keyword evidence="1" id="KW-0732">Signal</keyword>
<accession>A0A3D8QLL8</accession>
<feature type="signal peptide" evidence="1">
    <location>
        <begin position="1"/>
        <end position="19"/>
    </location>
</feature>
<feature type="chain" id="PRO_5017604653" description="Lytic polysaccharide monooxygenase" evidence="1">
    <location>
        <begin position="20"/>
        <end position="408"/>
    </location>
</feature>
<evidence type="ECO:0008006" key="4">
    <source>
        <dbReference type="Google" id="ProtNLM"/>
    </source>
</evidence>
<dbReference type="Gene3D" id="2.70.50.70">
    <property type="match status" value="1"/>
</dbReference>